<dbReference type="Proteomes" id="UP000675409">
    <property type="component" value="Unassembled WGS sequence"/>
</dbReference>
<proteinExistence type="predicted"/>
<dbReference type="RefSeq" id="WP_201848446.1">
    <property type="nucleotide sequence ID" value="NZ_JABBYC010000027.1"/>
</dbReference>
<dbReference type="Gene3D" id="2.50.20.20">
    <property type="match status" value="1"/>
</dbReference>
<organism evidence="3 4">
    <name type="scientific">Myceligenerans indicum</name>
    <dbReference type="NCBI Taxonomy" id="2593663"/>
    <lineage>
        <taxon>Bacteria</taxon>
        <taxon>Bacillati</taxon>
        <taxon>Actinomycetota</taxon>
        <taxon>Actinomycetes</taxon>
        <taxon>Micrococcales</taxon>
        <taxon>Promicromonosporaceae</taxon>
        <taxon>Myceligenerans</taxon>
    </lineage>
</organism>
<protein>
    <submittedName>
        <fullName evidence="3">Uncharacterized protein</fullName>
    </submittedName>
</protein>
<evidence type="ECO:0000313" key="4">
    <source>
        <dbReference type="Proteomes" id="UP000675409"/>
    </source>
</evidence>
<dbReference type="EMBL" id="JABBYC010000027">
    <property type="protein sequence ID" value="MBL0887404.1"/>
    <property type="molecule type" value="Genomic_DNA"/>
</dbReference>
<dbReference type="PROSITE" id="PS51257">
    <property type="entry name" value="PROKAR_LIPOPROTEIN"/>
    <property type="match status" value="1"/>
</dbReference>
<reference evidence="3 4" key="1">
    <citation type="journal article" date="2021" name="Arch. Microbiol.">
        <title>Myceligenerans indicum sp. nov., an actinobacterium isolated from mangrove sediment of Sundarbans, India.</title>
        <authorList>
            <person name="Asha K."/>
            <person name="Bhadury P."/>
        </authorList>
    </citation>
    <scope>NUCLEOTIDE SEQUENCE [LARGE SCALE GENOMIC DNA]</scope>
    <source>
        <strain evidence="3 4">I2</strain>
    </source>
</reference>
<feature type="region of interest" description="Disordered" evidence="1">
    <location>
        <begin position="32"/>
        <end position="58"/>
    </location>
</feature>
<evidence type="ECO:0000256" key="1">
    <source>
        <dbReference type="SAM" id="MobiDB-lite"/>
    </source>
</evidence>
<name>A0ABS1LMU9_9MICO</name>
<evidence type="ECO:0000256" key="2">
    <source>
        <dbReference type="SAM" id="SignalP"/>
    </source>
</evidence>
<sequence>MKTILRRGPAIVPMLVAGLLAGCGTAAPEPGDVGPATAAATATASEQAQAAGPDQPAVSECDDVELRAGRTVSGQALGDCVAAAMVAVGSGVQRVESSDGTDDVVNFRWDPDYSMSIDGGDREVVVQGETGWVRFPGQGWVQADSSSTDPAVVMATGIVDLVRVFSDPRVMAAGLATSESWTVVGDENPPVDDADTTIAYLLTPDTPMTMMGVAVSDFELYLRSNHLPAYAVGTGSFGGFSATTSNTFTQWGGAVEIADPTQD</sequence>
<feature type="chain" id="PRO_5047486190" evidence="2">
    <location>
        <begin position="27"/>
        <end position="263"/>
    </location>
</feature>
<accession>A0ABS1LMU9</accession>
<gene>
    <name evidence="3" type="ORF">HGK34_14140</name>
</gene>
<evidence type="ECO:0000313" key="3">
    <source>
        <dbReference type="EMBL" id="MBL0887404.1"/>
    </source>
</evidence>
<keyword evidence="4" id="KW-1185">Reference proteome</keyword>
<feature type="compositionally biased region" description="Low complexity" evidence="1">
    <location>
        <begin position="36"/>
        <end position="51"/>
    </location>
</feature>
<feature type="signal peptide" evidence="2">
    <location>
        <begin position="1"/>
        <end position="26"/>
    </location>
</feature>
<comment type="caution">
    <text evidence="3">The sequence shown here is derived from an EMBL/GenBank/DDBJ whole genome shotgun (WGS) entry which is preliminary data.</text>
</comment>
<keyword evidence="2" id="KW-0732">Signal</keyword>